<keyword evidence="4" id="KW-1185">Reference proteome</keyword>
<dbReference type="InterPro" id="IPR051624">
    <property type="entry name" value="RMD1/Sad1-interacting"/>
</dbReference>
<dbReference type="PANTHER" id="PTHR16255:SF1">
    <property type="entry name" value="REQUIRED FOR MEIOTIC NUCLEAR DIVISION PROTEIN 1 HOMOLOG"/>
    <property type="match status" value="1"/>
</dbReference>
<dbReference type="Proteomes" id="UP000783686">
    <property type="component" value="Unassembled WGS sequence"/>
</dbReference>
<dbReference type="EMBL" id="CAJFDH010000003">
    <property type="protein sequence ID" value="CAD5214171.1"/>
    <property type="molecule type" value="Genomic_DNA"/>
</dbReference>
<dbReference type="Proteomes" id="UP000614601">
    <property type="component" value="Unassembled WGS sequence"/>
</dbReference>
<dbReference type="GO" id="GO:0005739">
    <property type="term" value="C:mitochondrion"/>
    <property type="evidence" value="ECO:0007669"/>
    <property type="project" value="UniProtKB-ARBA"/>
</dbReference>
<protein>
    <recommendedName>
        <fullName evidence="2">DUF155 domain-containing protein</fullName>
    </recommendedName>
</protein>
<evidence type="ECO:0000313" key="3">
    <source>
        <dbReference type="EMBL" id="CAD5214171.1"/>
    </source>
</evidence>
<feature type="domain" description="DUF155" evidence="2">
    <location>
        <begin position="153"/>
        <end position="334"/>
    </location>
</feature>
<organism evidence="3 4">
    <name type="scientific">Bursaphelenchus okinawaensis</name>
    <dbReference type="NCBI Taxonomy" id="465554"/>
    <lineage>
        <taxon>Eukaryota</taxon>
        <taxon>Metazoa</taxon>
        <taxon>Ecdysozoa</taxon>
        <taxon>Nematoda</taxon>
        <taxon>Chromadorea</taxon>
        <taxon>Rhabditida</taxon>
        <taxon>Tylenchina</taxon>
        <taxon>Tylenchomorpha</taxon>
        <taxon>Aphelenchoidea</taxon>
        <taxon>Aphelenchoididae</taxon>
        <taxon>Bursaphelenchus</taxon>
    </lineage>
</organism>
<evidence type="ECO:0000259" key="2">
    <source>
        <dbReference type="Pfam" id="PF02582"/>
    </source>
</evidence>
<dbReference type="InterPro" id="IPR003734">
    <property type="entry name" value="DUF155"/>
</dbReference>
<evidence type="ECO:0000313" key="4">
    <source>
        <dbReference type="Proteomes" id="UP000614601"/>
    </source>
</evidence>
<dbReference type="AlphaFoldDB" id="A0A811KH43"/>
<evidence type="ECO:0000256" key="1">
    <source>
        <dbReference type="ARBA" id="ARBA00008306"/>
    </source>
</evidence>
<reference evidence="3" key="1">
    <citation type="submission" date="2020-09" db="EMBL/GenBank/DDBJ databases">
        <authorList>
            <person name="Kikuchi T."/>
        </authorList>
    </citation>
    <scope>NUCLEOTIDE SEQUENCE</scope>
    <source>
        <strain evidence="3">SH1</strain>
    </source>
</reference>
<dbReference type="OrthoDB" id="242766at2759"/>
<dbReference type="GO" id="GO:0070131">
    <property type="term" value="P:positive regulation of mitochondrial translation"/>
    <property type="evidence" value="ECO:0007669"/>
    <property type="project" value="TreeGrafter"/>
</dbReference>
<comment type="similarity">
    <text evidence="1">Belongs to the RMD1/sif2 family.</text>
</comment>
<accession>A0A811KH43</accession>
<dbReference type="Pfam" id="PF02582">
    <property type="entry name" value="DUF155"/>
    <property type="match status" value="1"/>
</dbReference>
<proteinExistence type="inferred from homology"/>
<dbReference type="EMBL" id="CAJFCW020000003">
    <property type="protein sequence ID" value="CAG9102226.1"/>
    <property type="molecule type" value="Genomic_DNA"/>
</dbReference>
<dbReference type="PANTHER" id="PTHR16255">
    <property type="entry name" value="REQUIRED FOR MEIOTIC NUCLEAR DIVISION PROTEIN 1 HOMOLOG"/>
    <property type="match status" value="1"/>
</dbReference>
<name>A0A811KH43_9BILA</name>
<sequence>MNSASLFSRFGLQLVQLSYSSTKSALQRQNIKLCRSILSSRSLHISNIRLESTKEPTKPTPVVIQPAPIGQNARRVVKRRRALTSMIRKDVEQRPQIYGAAIAESVDLVTLLSDKKLASLYQMTSVDDEFEDAIHFTPKAEYNIDASQKKEFFVFGDGVLIAWHYEKTEVHRLLDVLKQFGEKPYDDVLIQQEMENMAVEETDNSNMGRSIIRHDVIRIPKIQDENKEASQALVRYAISHGMAASVKVAIWEHKLNAYSEPLHATTQALKKGIIPWRRRECLKRIGEFAALRYSTNLNSGLLNTDFYWERDYLERIFADVLRYFIVRKRLRELNSRLDYCENLVSQIDQMLTHRHASFLEWMIIVLIVIEVIFDLLHYFDFSVTPVFIVDDPVKFTVVSKKEEKQR</sequence>
<gene>
    <name evidence="3" type="ORF">BOKJ2_LOCUS5459</name>
</gene>
<comment type="caution">
    <text evidence="3">The sequence shown here is derived from an EMBL/GenBank/DDBJ whole genome shotgun (WGS) entry which is preliminary data.</text>
</comment>